<feature type="transmembrane region" description="Helical" evidence="10">
    <location>
        <begin position="240"/>
        <end position="260"/>
    </location>
</feature>
<feature type="transmembrane region" description="Helical" evidence="10">
    <location>
        <begin position="98"/>
        <end position="120"/>
    </location>
</feature>
<dbReference type="PROSITE" id="PS50262">
    <property type="entry name" value="G_PROTEIN_RECEP_F1_2"/>
    <property type="match status" value="1"/>
</dbReference>
<comment type="subcellular location">
    <subcellularLocation>
        <location evidence="1">Membrane</location>
        <topology evidence="1">Multi-pass membrane protein</topology>
    </subcellularLocation>
</comment>
<dbReference type="GO" id="GO:0004930">
    <property type="term" value="F:G protein-coupled receptor activity"/>
    <property type="evidence" value="ECO:0007669"/>
    <property type="project" value="UniProtKB-KW"/>
</dbReference>
<evidence type="ECO:0000256" key="8">
    <source>
        <dbReference type="ARBA" id="ARBA00023224"/>
    </source>
</evidence>
<feature type="domain" description="G-protein coupled receptors family 1 profile" evidence="11">
    <location>
        <begin position="41"/>
        <end position="296"/>
    </location>
</feature>
<sequence>MCIIDDTDTGDHNDKYCDHGIVAVATLSFFLAISMVLAIFGNIMVIITILRHPGMRTRTNMLLGNLAVADILVAVLDMPVALITIVKHKWIFSEALCYVNGFTVGLGLMLSVHTLMWISIHKYLSITRHFTCNVTKFKIRLMMVAAWAWTILFNLSATPLLKLTDTVYKKGSSQCGPAVPTTTSQRIHSAINTLCNLFIPMAVMIFCYYKIFKEVHNHLERMREIADQGVRNSYIQQKQITVTLLIVLIFFFVFWMPYIVYSMSLVFLGEEKVDPVFNPISYLFGYMNSACNPVIYAFRSPSFRRSFKEIIWGSSSRLPGRQGSIFISFRRSLFKHSRNGQTQPVAATLHLTELPRRGPSQPPTAHLLPNDPPREANGMAVSLAASEDTPNTCENGPSVSVTFKGGSDTQIDSHSCTVNIDDYYAPWQPLQPQFPSNHLSKSCQEIIQTTSSIMTRSASAGNIPCLAEDEKQMKEKEEVVADVASKRRHRSEVHRPLMWQASVDHLTPVGRRKSEAVGRDRVRSGQTHTQTHLSVRMMIKNFRRSFSDLFSIEEH</sequence>
<evidence type="ECO:0000256" key="1">
    <source>
        <dbReference type="ARBA" id="ARBA00004141"/>
    </source>
</evidence>
<evidence type="ECO:0000259" key="11">
    <source>
        <dbReference type="PROSITE" id="PS50262"/>
    </source>
</evidence>
<organism evidence="12">
    <name type="scientific">Scylla olivacea</name>
    <name type="common">Orange mud crab</name>
    <name type="synonym">Cancer olivacea</name>
    <dbReference type="NCBI Taxonomy" id="85551"/>
    <lineage>
        <taxon>Eukaryota</taxon>
        <taxon>Metazoa</taxon>
        <taxon>Ecdysozoa</taxon>
        <taxon>Arthropoda</taxon>
        <taxon>Crustacea</taxon>
        <taxon>Multicrustacea</taxon>
        <taxon>Malacostraca</taxon>
        <taxon>Eumalacostraca</taxon>
        <taxon>Eucarida</taxon>
        <taxon>Decapoda</taxon>
        <taxon>Pleocyemata</taxon>
        <taxon>Brachyura</taxon>
        <taxon>Eubrachyura</taxon>
        <taxon>Portunoidea</taxon>
        <taxon>Portunidae</taxon>
        <taxon>Portuninae</taxon>
        <taxon>Scylla</taxon>
    </lineage>
</organism>
<comment type="similarity">
    <text evidence="2">Belongs to the G-protein coupled receptor 1 family.</text>
</comment>
<evidence type="ECO:0000256" key="9">
    <source>
        <dbReference type="SAM" id="MobiDB-lite"/>
    </source>
</evidence>
<evidence type="ECO:0000256" key="2">
    <source>
        <dbReference type="ARBA" id="ARBA00010663"/>
    </source>
</evidence>
<feature type="transmembrane region" description="Helical" evidence="10">
    <location>
        <begin position="20"/>
        <end position="50"/>
    </location>
</feature>
<dbReference type="SMART" id="SM01381">
    <property type="entry name" value="7TM_GPCR_Srsx"/>
    <property type="match status" value="1"/>
</dbReference>
<dbReference type="PANTHER" id="PTHR24243:SF208">
    <property type="entry name" value="PYROKININ-1 RECEPTOR"/>
    <property type="match status" value="1"/>
</dbReference>
<keyword evidence="7" id="KW-0675">Receptor</keyword>
<dbReference type="CDD" id="cd00637">
    <property type="entry name" value="7tm_classA_rhodopsin-like"/>
    <property type="match status" value="1"/>
</dbReference>
<dbReference type="EMBL" id="GDRN01095787">
    <property type="protein sequence ID" value="JAI59458.1"/>
    <property type="molecule type" value="Transcribed_RNA"/>
</dbReference>
<evidence type="ECO:0000313" key="12">
    <source>
        <dbReference type="EMBL" id="JAI59458.1"/>
    </source>
</evidence>
<dbReference type="InterPro" id="IPR017452">
    <property type="entry name" value="GPCR_Rhodpsn_7TM"/>
</dbReference>
<keyword evidence="8" id="KW-0807">Transducer</keyword>
<proteinExistence type="inferred from homology"/>
<feature type="transmembrane region" description="Helical" evidence="10">
    <location>
        <begin position="190"/>
        <end position="212"/>
    </location>
</feature>
<reference evidence="12" key="1">
    <citation type="submission" date="2015-09" db="EMBL/GenBank/DDBJ databases">
        <title>Scylla olivacea transcriptome.</title>
        <authorList>
            <person name="Ikhwanuddin M."/>
        </authorList>
    </citation>
    <scope>NUCLEOTIDE SEQUENCE</scope>
</reference>
<evidence type="ECO:0000256" key="7">
    <source>
        <dbReference type="ARBA" id="ARBA00023170"/>
    </source>
</evidence>
<keyword evidence="3 10" id="KW-0812">Transmembrane</keyword>
<keyword evidence="4 10" id="KW-1133">Transmembrane helix</keyword>
<dbReference type="InterPro" id="IPR000276">
    <property type="entry name" value="GPCR_Rhodpsn"/>
</dbReference>
<keyword evidence="5" id="KW-0297">G-protein coupled receptor</keyword>
<feature type="transmembrane region" description="Helical" evidence="10">
    <location>
        <begin position="141"/>
        <end position="161"/>
    </location>
</feature>
<dbReference type="Gene3D" id="1.20.1070.10">
    <property type="entry name" value="Rhodopsin 7-helix transmembrane proteins"/>
    <property type="match status" value="1"/>
</dbReference>
<evidence type="ECO:0000256" key="3">
    <source>
        <dbReference type="ARBA" id="ARBA00022692"/>
    </source>
</evidence>
<dbReference type="Pfam" id="PF00001">
    <property type="entry name" value="7tm_1"/>
    <property type="match status" value="1"/>
</dbReference>
<name>A0A0P4VUI8_SCYOL</name>
<feature type="transmembrane region" description="Helical" evidence="10">
    <location>
        <begin position="62"/>
        <end position="86"/>
    </location>
</feature>
<dbReference type="PRINTS" id="PR00237">
    <property type="entry name" value="GPCRRHODOPSN"/>
</dbReference>
<evidence type="ECO:0000256" key="4">
    <source>
        <dbReference type="ARBA" id="ARBA00022989"/>
    </source>
</evidence>
<protein>
    <recommendedName>
        <fullName evidence="11">G-protein coupled receptors family 1 profile domain-containing protein</fullName>
    </recommendedName>
</protein>
<keyword evidence="6 10" id="KW-0472">Membrane</keyword>
<evidence type="ECO:0000256" key="10">
    <source>
        <dbReference type="SAM" id="Phobius"/>
    </source>
</evidence>
<dbReference type="PANTHER" id="PTHR24243">
    <property type="entry name" value="G-PROTEIN COUPLED RECEPTOR"/>
    <property type="match status" value="1"/>
</dbReference>
<dbReference type="GO" id="GO:0016020">
    <property type="term" value="C:membrane"/>
    <property type="evidence" value="ECO:0007669"/>
    <property type="project" value="UniProtKB-SubCell"/>
</dbReference>
<evidence type="ECO:0000256" key="6">
    <source>
        <dbReference type="ARBA" id="ARBA00023136"/>
    </source>
</evidence>
<dbReference type="AlphaFoldDB" id="A0A0P4VUI8"/>
<dbReference type="SUPFAM" id="SSF81321">
    <property type="entry name" value="Family A G protein-coupled receptor-like"/>
    <property type="match status" value="1"/>
</dbReference>
<accession>A0A0P4VUI8</accession>
<feature type="region of interest" description="Disordered" evidence="9">
    <location>
        <begin position="354"/>
        <end position="377"/>
    </location>
</feature>
<evidence type="ECO:0000256" key="5">
    <source>
        <dbReference type="ARBA" id="ARBA00023040"/>
    </source>
</evidence>